<gene>
    <name evidence="1" type="ORF">PVK06_001998</name>
</gene>
<name>A0ABR0R2L7_GOSAR</name>
<keyword evidence="2" id="KW-1185">Reference proteome</keyword>
<organism evidence="1 2">
    <name type="scientific">Gossypium arboreum</name>
    <name type="common">Tree cotton</name>
    <name type="synonym">Gossypium nanking</name>
    <dbReference type="NCBI Taxonomy" id="29729"/>
    <lineage>
        <taxon>Eukaryota</taxon>
        <taxon>Viridiplantae</taxon>
        <taxon>Streptophyta</taxon>
        <taxon>Embryophyta</taxon>
        <taxon>Tracheophyta</taxon>
        <taxon>Spermatophyta</taxon>
        <taxon>Magnoliopsida</taxon>
        <taxon>eudicotyledons</taxon>
        <taxon>Gunneridae</taxon>
        <taxon>Pentapetalae</taxon>
        <taxon>rosids</taxon>
        <taxon>malvids</taxon>
        <taxon>Malvales</taxon>
        <taxon>Malvaceae</taxon>
        <taxon>Malvoideae</taxon>
        <taxon>Gossypium</taxon>
    </lineage>
</organism>
<sequence length="136" mass="15868">MKKNERKKNEIEFEKECEQETQIEKEKEIEVRNKSVKETSVVVSQGSFDKFQLHYLPKERLFKLIKEGKNESDIIPQVPKGDDVRWYPLKKGGSANNLICYLENFLSSKWPDLRTNHLQEGGYDAIPVASCFDTSR</sequence>
<protein>
    <submittedName>
        <fullName evidence="1">Uncharacterized protein</fullName>
    </submittedName>
</protein>
<accession>A0ABR0R2L7</accession>
<dbReference type="EMBL" id="JARKNE010000001">
    <property type="protein sequence ID" value="KAK5845776.1"/>
    <property type="molecule type" value="Genomic_DNA"/>
</dbReference>
<evidence type="ECO:0000313" key="1">
    <source>
        <dbReference type="EMBL" id="KAK5845776.1"/>
    </source>
</evidence>
<comment type="caution">
    <text evidence="1">The sequence shown here is derived from an EMBL/GenBank/DDBJ whole genome shotgun (WGS) entry which is preliminary data.</text>
</comment>
<proteinExistence type="predicted"/>
<reference evidence="1 2" key="1">
    <citation type="submission" date="2023-03" db="EMBL/GenBank/DDBJ databases">
        <title>WGS of Gossypium arboreum.</title>
        <authorList>
            <person name="Yu D."/>
        </authorList>
    </citation>
    <scope>NUCLEOTIDE SEQUENCE [LARGE SCALE GENOMIC DNA]</scope>
    <source>
        <tissue evidence="1">Leaf</tissue>
    </source>
</reference>
<dbReference type="Proteomes" id="UP001358586">
    <property type="component" value="Chromosome 1"/>
</dbReference>
<evidence type="ECO:0000313" key="2">
    <source>
        <dbReference type="Proteomes" id="UP001358586"/>
    </source>
</evidence>